<evidence type="ECO:0000313" key="3">
    <source>
        <dbReference type="Proteomes" id="UP001141552"/>
    </source>
</evidence>
<feature type="region of interest" description="Disordered" evidence="1">
    <location>
        <begin position="427"/>
        <end position="525"/>
    </location>
</feature>
<evidence type="ECO:0000256" key="1">
    <source>
        <dbReference type="SAM" id="MobiDB-lite"/>
    </source>
</evidence>
<feature type="region of interest" description="Disordered" evidence="1">
    <location>
        <begin position="362"/>
        <end position="401"/>
    </location>
</feature>
<dbReference type="OrthoDB" id="1911032at2759"/>
<feature type="region of interest" description="Disordered" evidence="1">
    <location>
        <begin position="219"/>
        <end position="244"/>
    </location>
</feature>
<feature type="compositionally biased region" description="Polar residues" evidence="1">
    <location>
        <begin position="363"/>
        <end position="379"/>
    </location>
</feature>
<sequence length="600" mass="65492">MFYINHLPFTVQAEVAYALRHQSELKNSYNLLSRPTYVKHEACHKLESKAFDKNDNDLESIKSGNGLVKESLNRVFSDSVCEADGNGLRHSLNGSDGWTAPKLDCSMSVDGLSHDDEKSTRDFEEPVISTLSSASAHPIESDSIIYMDKSVMEREVPELTICYKDTTYHVVKDICIDEGVPSRDKFLFDTDVHEKSICTVLSPEKDATVKERVNLDLPTPDLMKSLPEKERVDPDSLNYSEGRGPNNNSCLGYGIDDVKRTNEIMDYASEKSGNVKSEEIQDALKSFPEKETPNLGAFNYSYEKGSESNFSPERGLKDVTANEELKEFVSLGDMLSVPNMGSSFANMKSSVNSMDEAELPSLQKPNHNATLATDSSSGEPENASEDIPAMPNPVTAAEESHEEVVIAISSLGSAADDAVLANPSLVSGAEESDSRHAKSATLASVSGSEESSSHAMDEPSYNSKAETRSITFDFDNSAPSSSGREESPQNAEPGHLGTKGLSRHTDPNSEPSSSRFPYGPGETSFSASGPVSGLITYSGPIAYSGSVSLRSDSSTTSTRSFAFPVLQTEWNSSPVRMAKADRRRFRKHRGWRHGLLCCRF</sequence>
<name>A0A9Q0FXH6_9ROSI</name>
<dbReference type="InterPro" id="IPR040378">
    <property type="entry name" value="BASL"/>
</dbReference>
<dbReference type="EMBL" id="JAKUCV010003536">
    <property type="protein sequence ID" value="KAJ4838505.1"/>
    <property type="molecule type" value="Genomic_DNA"/>
</dbReference>
<dbReference type="AlphaFoldDB" id="A0A9Q0FXH6"/>
<dbReference type="Proteomes" id="UP001141552">
    <property type="component" value="Unassembled WGS sequence"/>
</dbReference>
<dbReference type="PANTHER" id="PTHR33914">
    <property type="entry name" value="18S PRE-RIBOSOMAL ASSEMBLY PROTEIN GAR2-LIKE PROTEIN"/>
    <property type="match status" value="1"/>
</dbReference>
<keyword evidence="3" id="KW-1185">Reference proteome</keyword>
<feature type="compositionally biased region" description="Polar residues" evidence="1">
    <location>
        <begin position="460"/>
        <end position="470"/>
    </location>
</feature>
<dbReference type="GO" id="GO:0009786">
    <property type="term" value="P:regulation of asymmetric cell division"/>
    <property type="evidence" value="ECO:0007669"/>
    <property type="project" value="InterPro"/>
</dbReference>
<dbReference type="PANTHER" id="PTHR33914:SF16">
    <property type="entry name" value="18S PRE-RIBOSOMAL ASSEMBLY PROTEIN GAR2-RELATED PROTEIN"/>
    <property type="match status" value="1"/>
</dbReference>
<comment type="caution">
    <text evidence="2">The sequence shown here is derived from an EMBL/GenBank/DDBJ whole genome shotgun (WGS) entry which is preliminary data.</text>
</comment>
<proteinExistence type="predicted"/>
<evidence type="ECO:0000313" key="2">
    <source>
        <dbReference type="EMBL" id="KAJ4838505.1"/>
    </source>
</evidence>
<gene>
    <name evidence="2" type="ORF">Tsubulata_030465</name>
</gene>
<protein>
    <submittedName>
        <fullName evidence="2">Uncharacterized protein</fullName>
    </submittedName>
</protein>
<accession>A0A9Q0FXH6</accession>
<reference evidence="2" key="1">
    <citation type="submission" date="2022-02" db="EMBL/GenBank/DDBJ databases">
        <authorList>
            <person name="Henning P.M."/>
            <person name="McCubbin A.G."/>
            <person name="Shore J.S."/>
        </authorList>
    </citation>
    <scope>NUCLEOTIDE SEQUENCE</scope>
    <source>
        <strain evidence="2">F60SS</strain>
        <tissue evidence="2">Leaves</tissue>
    </source>
</reference>
<organism evidence="2 3">
    <name type="scientific">Turnera subulata</name>
    <dbReference type="NCBI Taxonomy" id="218843"/>
    <lineage>
        <taxon>Eukaryota</taxon>
        <taxon>Viridiplantae</taxon>
        <taxon>Streptophyta</taxon>
        <taxon>Embryophyta</taxon>
        <taxon>Tracheophyta</taxon>
        <taxon>Spermatophyta</taxon>
        <taxon>Magnoliopsida</taxon>
        <taxon>eudicotyledons</taxon>
        <taxon>Gunneridae</taxon>
        <taxon>Pentapetalae</taxon>
        <taxon>rosids</taxon>
        <taxon>fabids</taxon>
        <taxon>Malpighiales</taxon>
        <taxon>Passifloraceae</taxon>
        <taxon>Turnera</taxon>
    </lineage>
</organism>
<reference evidence="2" key="2">
    <citation type="journal article" date="2023" name="Plants (Basel)">
        <title>Annotation of the Turnera subulata (Passifloraceae) Draft Genome Reveals the S-Locus Evolved after the Divergence of Turneroideae from Passifloroideae in a Stepwise Manner.</title>
        <authorList>
            <person name="Henning P.M."/>
            <person name="Roalson E.H."/>
            <person name="Mir W."/>
            <person name="McCubbin A.G."/>
            <person name="Shore J.S."/>
        </authorList>
    </citation>
    <scope>NUCLEOTIDE SEQUENCE</scope>
    <source>
        <strain evidence="2">F60SS</strain>
    </source>
</reference>